<dbReference type="EMBL" id="SMBT01000011">
    <property type="protein sequence ID" value="TCU83647.1"/>
    <property type="molecule type" value="Genomic_DNA"/>
</dbReference>
<dbReference type="GO" id="GO:0032259">
    <property type="term" value="P:methylation"/>
    <property type="evidence" value="ECO:0007669"/>
    <property type="project" value="UniProtKB-KW"/>
</dbReference>
<dbReference type="Proteomes" id="UP000295794">
    <property type="component" value="Unassembled WGS sequence"/>
</dbReference>
<evidence type="ECO:0000313" key="2">
    <source>
        <dbReference type="EMBL" id="STQ91846.1"/>
    </source>
</evidence>
<dbReference type="CDD" id="cd02440">
    <property type="entry name" value="AdoMet_MTases"/>
    <property type="match status" value="1"/>
</dbReference>
<keyword evidence="2" id="KW-0808">Transferase</keyword>
<dbReference type="Proteomes" id="UP000255108">
    <property type="component" value="Unassembled WGS sequence"/>
</dbReference>
<dbReference type="InterPro" id="IPR029063">
    <property type="entry name" value="SAM-dependent_MTases_sf"/>
</dbReference>
<reference evidence="2 4" key="1">
    <citation type="submission" date="2018-06" db="EMBL/GenBank/DDBJ databases">
        <authorList>
            <consortium name="Pathogen Informatics"/>
            <person name="Doyle S."/>
        </authorList>
    </citation>
    <scope>NUCLEOTIDE SEQUENCE [LARGE SCALE GENOMIC DNA]</scope>
    <source>
        <strain evidence="2 4">NCTC11159</strain>
    </source>
</reference>
<sequence length="286" mass="32885">MSMNEIHEKHWAEFMTDAHHRTLYDSWWTSRSVGYWRQTRLYAAVFEVLGGLKDFSWLTVGDGAGYDAWRLLQAGYREVLATDLDDAVLAETKAAGFIQNISIENAESLSFADNSFDFILCKEALHHMSRPYAAIYEMFRVARYGVVVIEPQDPWVDYPCRVDQSQPHYESVGNYVYQYSTRELEKIAYGLNIRGIASKKMMDVYTPGCEFAMCNDGDPIWESTRTRTEQLTSAMHAGEVVASYVQAVFFKNTVTPELFDMLAQQNPEWRFLRTDTNPFLNGTNAF</sequence>
<accession>A0A377Q985</accession>
<evidence type="ECO:0000313" key="4">
    <source>
        <dbReference type="Proteomes" id="UP000255108"/>
    </source>
</evidence>
<dbReference type="EMBL" id="UGHR01000001">
    <property type="protein sequence ID" value="STQ91846.1"/>
    <property type="molecule type" value="Genomic_DNA"/>
</dbReference>
<dbReference type="PANTHER" id="PTHR43591">
    <property type="entry name" value="METHYLTRANSFERASE"/>
    <property type="match status" value="1"/>
</dbReference>
<feature type="domain" description="Methyltransferase type 11" evidence="1">
    <location>
        <begin position="58"/>
        <end position="146"/>
    </location>
</feature>
<proteinExistence type="predicted"/>
<name>A0A377Q985_9NEIS</name>
<reference evidence="3 5" key="2">
    <citation type="submission" date="2019-03" db="EMBL/GenBank/DDBJ databases">
        <title>Genomic Encyclopedia of Type Strains, Phase IV (KMG-IV): sequencing the most valuable type-strain genomes for metagenomic binning, comparative biology and taxonomic classification.</title>
        <authorList>
            <person name="Goeker M."/>
        </authorList>
    </citation>
    <scope>NUCLEOTIDE SEQUENCE [LARGE SCALE GENOMIC DNA]</scope>
    <source>
        <strain evidence="3 5">DSM 3764</strain>
    </source>
</reference>
<keyword evidence="2" id="KW-0489">Methyltransferase</keyword>
<dbReference type="EC" id="2.1.1.-" evidence="2"/>
<dbReference type="PANTHER" id="PTHR43591:SF24">
    <property type="entry name" value="2-METHOXY-6-POLYPRENYL-1,4-BENZOQUINOL METHYLASE, MITOCHONDRIAL"/>
    <property type="match status" value="1"/>
</dbReference>
<protein>
    <submittedName>
        <fullName evidence="3">Methyltransferase family protein</fullName>
    </submittedName>
    <submittedName>
        <fullName evidence="2">Uncharacterized methyltransferase ycgJ</fullName>
        <ecNumber evidence="2">2.1.1.-</ecNumber>
    </submittedName>
</protein>
<gene>
    <name evidence="2" type="primary">ycgJ</name>
    <name evidence="3" type="ORF">EV682_1116</name>
    <name evidence="2" type="ORF">NCTC11159_02929</name>
</gene>
<dbReference type="AlphaFoldDB" id="A0A377Q985"/>
<dbReference type="Gene3D" id="3.40.50.150">
    <property type="entry name" value="Vaccinia Virus protein VP39"/>
    <property type="match status" value="1"/>
</dbReference>
<evidence type="ECO:0000313" key="5">
    <source>
        <dbReference type="Proteomes" id="UP000295794"/>
    </source>
</evidence>
<dbReference type="SUPFAM" id="SSF53335">
    <property type="entry name" value="S-adenosyl-L-methionine-dependent methyltransferases"/>
    <property type="match status" value="1"/>
</dbReference>
<organism evidence="2 4">
    <name type="scientific">Iodobacter fluviatilis</name>
    <dbReference type="NCBI Taxonomy" id="537"/>
    <lineage>
        <taxon>Bacteria</taxon>
        <taxon>Pseudomonadati</taxon>
        <taxon>Pseudomonadota</taxon>
        <taxon>Betaproteobacteria</taxon>
        <taxon>Neisseriales</taxon>
        <taxon>Chitinibacteraceae</taxon>
        <taxon>Iodobacter</taxon>
    </lineage>
</organism>
<dbReference type="GO" id="GO:0008757">
    <property type="term" value="F:S-adenosylmethionine-dependent methyltransferase activity"/>
    <property type="evidence" value="ECO:0007669"/>
    <property type="project" value="InterPro"/>
</dbReference>
<evidence type="ECO:0000259" key="1">
    <source>
        <dbReference type="Pfam" id="PF08241"/>
    </source>
</evidence>
<keyword evidence="5" id="KW-1185">Reference proteome</keyword>
<dbReference type="OrthoDB" id="5330018at2"/>
<dbReference type="RefSeq" id="WP_115228048.1">
    <property type="nucleotide sequence ID" value="NZ_CAWOLO010000011.1"/>
</dbReference>
<dbReference type="InterPro" id="IPR013216">
    <property type="entry name" value="Methyltransf_11"/>
</dbReference>
<dbReference type="Pfam" id="PF08241">
    <property type="entry name" value="Methyltransf_11"/>
    <property type="match status" value="1"/>
</dbReference>
<evidence type="ECO:0000313" key="3">
    <source>
        <dbReference type="EMBL" id="TCU83647.1"/>
    </source>
</evidence>